<dbReference type="Proteomes" id="UP000198901">
    <property type="component" value="Unassembled WGS sequence"/>
</dbReference>
<dbReference type="RefSeq" id="WP_093201505.1">
    <property type="nucleotide sequence ID" value="NZ_FNGS01000004.1"/>
</dbReference>
<keyword evidence="2" id="KW-1185">Reference proteome</keyword>
<protein>
    <submittedName>
        <fullName evidence="1">Uncharacterized protein</fullName>
    </submittedName>
</protein>
<evidence type="ECO:0000313" key="2">
    <source>
        <dbReference type="Proteomes" id="UP000198901"/>
    </source>
</evidence>
<gene>
    <name evidence="1" type="ORF">SAMN04488090_2104</name>
</gene>
<evidence type="ECO:0000313" key="1">
    <source>
        <dbReference type="EMBL" id="SDL95932.1"/>
    </source>
</evidence>
<name>A0A1G9PAM7_9BACT</name>
<dbReference type="OrthoDB" id="117988at2"/>
<sequence>MTTDRIEALAEGFLACTLPKEEWTHEAHLIVGLWHLNRYPFYEALLRMRCRIITYNQATGGVNSADSGYHETLTEFWLRQLAEFRRSAGEEKSLEQQCNQLFASSFADRRLPFEYYSRELLFSVRARAKWTEPDLQTFQLLNFL</sequence>
<organism evidence="1 2">
    <name type="scientific">Siphonobacter aquaeclarae</name>
    <dbReference type="NCBI Taxonomy" id="563176"/>
    <lineage>
        <taxon>Bacteria</taxon>
        <taxon>Pseudomonadati</taxon>
        <taxon>Bacteroidota</taxon>
        <taxon>Cytophagia</taxon>
        <taxon>Cytophagales</taxon>
        <taxon>Cytophagaceae</taxon>
        <taxon>Siphonobacter</taxon>
    </lineage>
</organism>
<dbReference type="AlphaFoldDB" id="A0A1G9PAM7"/>
<dbReference type="EMBL" id="FNGS01000004">
    <property type="protein sequence ID" value="SDL95932.1"/>
    <property type="molecule type" value="Genomic_DNA"/>
</dbReference>
<dbReference type="STRING" id="563176.SAMN04488090_2104"/>
<reference evidence="1 2" key="1">
    <citation type="submission" date="2016-10" db="EMBL/GenBank/DDBJ databases">
        <authorList>
            <person name="de Groot N.N."/>
        </authorList>
    </citation>
    <scope>NUCLEOTIDE SEQUENCE [LARGE SCALE GENOMIC DNA]</scope>
    <source>
        <strain evidence="1 2">DSM 21668</strain>
    </source>
</reference>
<accession>A0A1G9PAM7</accession>
<proteinExistence type="predicted"/>